<feature type="region of interest" description="Disordered" evidence="4">
    <location>
        <begin position="379"/>
        <end position="415"/>
    </location>
</feature>
<feature type="domain" description="ATP-grasp" evidence="5">
    <location>
        <begin position="143"/>
        <end position="365"/>
    </location>
</feature>
<keyword evidence="7" id="KW-1185">Reference proteome</keyword>
<dbReference type="KEGG" id="mdx:BTO20_24745"/>
<dbReference type="OrthoDB" id="24041at2"/>
<keyword evidence="3" id="KW-0547">Nucleotide-binding</keyword>
<dbReference type="GO" id="GO:0005524">
    <property type="term" value="F:ATP binding"/>
    <property type="evidence" value="ECO:0007669"/>
    <property type="project" value="UniProtKB-UniRule"/>
</dbReference>
<reference evidence="6 7" key="1">
    <citation type="submission" date="2017-04" db="EMBL/GenBank/DDBJ databases">
        <title>Whole Genome Sequence of 1,4-Dioxane Degrading Bacterium Mycobacterium dioxanotrophicus PH-06.</title>
        <authorList>
            <person name="He Y."/>
        </authorList>
    </citation>
    <scope>NUCLEOTIDE SEQUENCE [LARGE SCALE GENOMIC DNA]</scope>
    <source>
        <strain evidence="6 7">PH-06</strain>
    </source>
</reference>
<dbReference type="SUPFAM" id="SSF56059">
    <property type="entry name" value="Glutathione synthetase ATP-binding domain-like"/>
    <property type="match status" value="1"/>
</dbReference>
<evidence type="ECO:0000256" key="3">
    <source>
        <dbReference type="PROSITE-ProRule" id="PRU00409"/>
    </source>
</evidence>
<name>A0A1Y0C8E8_9MYCO</name>
<evidence type="ECO:0000256" key="4">
    <source>
        <dbReference type="SAM" id="MobiDB-lite"/>
    </source>
</evidence>
<evidence type="ECO:0000259" key="5">
    <source>
        <dbReference type="PROSITE" id="PS50975"/>
    </source>
</evidence>
<sequence>MNTADMRSTGDITVSNAPALYGKPVAVLHQAVTPPSLGGAVKPSNPFGYRDSSADIAFALAQAGCDVLTPVGNPRPDVDVDWTYPDTLEGISRAVADGAEILWANTSLFDEHPMAHFGSRVGLYVVGQPLDVVEKFEDKNVCQAAISAIGVPVPMQALVNVETGPAKGQVQDAVSTKGLTFPIIVKPARGRGSAGVKVVDSVAEAAEHIESLVGPKFGNKFLLEEYLSGRELAVTVMPPGTYETADGVRREATHWPLPAIERTGHHGGVMPFSGVVPIQSNSKPAGDDDRLREFSRHAVRVAQFLNATAPIRIDCREDANGVIKAIDINMKPSMTGPGRPGRDQMINLSALSGTEIGWSYTELLAAIAVNAAPVQRIARPAARRRPRSLGHAAVPASTARPRRACHRPGRSTRLR</sequence>
<feature type="compositionally biased region" description="Basic residues" evidence="4">
    <location>
        <begin position="400"/>
        <end position="415"/>
    </location>
</feature>
<proteinExistence type="inferred from homology"/>
<dbReference type="PANTHER" id="PTHR23132">
    <property type="entry name" value="D-ALANINE--D-ALANINE LIGASE"/>
    <property type="match status" value="1"/>
</dbReference>
<keyword evidence="2" id="KW-0436">Ligase</keyword>
<dbReference type="PROSITE" id="PS50975">
    <property type="entry name" value="ATP_GRASP"/>
    <property type="match status" value="1"/>
</dbReference>
<keyword evidence="3" id="KW-0067">ATP-binding</keyword>
<dbReference type="Pfam" id="PF07478">
    <property type="entry name" value="Dala_Dala_lig_C"/>
    <property type="match status" value="1"/>
</dbReference>
<protein>
    <recommendedName>
        <fullName evidence="5">ATP-grasp domain-containing protein</fullName>
    </recommendedName>
</protein>
<gene>
    <name evidence="6" type="ORF">BTO20_24745</name>
</gene>
<organism evidence="6 7">
    <name type="scientific">Mycobacterium dioxanotrophicus</name>
    <dbReference type="NCBI Taxonomy" id="482462"/>
    <lineage>
        <taxon>Bacteria</taxon>
        <taxon>Bacillati</taxon>
        <taxon>Actinomycetota</taxon>
        <taxon>Actinomycetes</taxon>
        <taxon>Mycobacteriales</taxon>
        <taxon>Mycobacteriaceae</taxon>
        <taxon>Mycobacterium</taxon>
    </lineage>
</organism>
<dbReference type="EMBL" id="CP020809">
    <property type="protein sequence ID" value="ART71326.1"/>
    <property type="molecule type" value="Genomic_DNA"/>
</dbReference>
<evidence type="ECO:0000313" key="7">
    <source>
        <dbReference type="Proteomes" id="UP000195331"/>
    </source>
</evidence>
<dbReference type="Gene3D" id="3.30.470.20">
    <property type="entry name" value="ATP-grasp fold, B domain"/>
    <property type="match status" value="1"/>
</dbReference>
<dbReference type="GO" id="GO:0046872">
    <property type="term" value="F:metal ion binding"/>
    <property type="evidence" value="ECO:0007669"/>
    <property type="project" value="InterPro"/>
</dbReference>
<dbReference type="PANTHER" id="PTHR23132:SF23">
    <property type="entry name" value="D-ALANINE--D-ALANINE LIGASE B"/>
    <property type="match status" value="1"/>
</dbReference>
<dbReference type="InterPro" id="IPR013815">
    <property type="entry name" value="ATP_grasp_subdomain_1"/>
</dbReference>
<dbReference type="Gene3D" id="3.30.1490.20">
    <property type="entry name" value="ATP-grasp fold, A domain"/>
    <property type="match status" value="1"/>
</dbReference>
<evidence type="ECO:0000256" key="2">
    <source>
        <dbReference type="ARBA" id="ARBA00022598"/>
    </source>
</evidence>
<dbReference type="InterPro" id="IPR011761">
    <property type="entry name" value="ATP-grasp"/>
</dbReference>
<dbReference type="RefSeq" id="WP_087078714.1">
    <property type="nucleotide sequence ID" value="NZ_CP020809.1"/>
</dbReference>
<evidence type="ECO:0000256" key="1">
    <source>
        <dbReference type="ARBA" id="ARBA00010871"/>
    </source>
</evidence>
<dbReference type="Proteomes" id="UP000195331">
    <property type="component" value="Chromosome"/>
</dbReference>
<comment type="similarity">
    <text evidence="1">Belongs to the D-alanine--D-alanine ligase family.</text>
</comment>
<evidence type="ECO:0000313" key="6">
    <source>
        <dbReference type="EMBL" id="ART71326.1"/>
    </source>
</evidence>
<dbReference type="GO" id="GO:0008716">
    <property type="term" value="F:D-alanine-D-alanine ligase activity"/>
    <property type="evidence" value="ECO:0007669"/>
    <property type="project" value="InterPro"/>
</dbReference>
<accession>A0A1Y0C8E8</accession>
<dbReference type="InterPro" id="IPR011095">
    <property type="entry name" value="Dala_Dala_lig_C"/>
</dbReference>
<dbReference type="AlphaFoldDB" id="A0A1Y0C8E8"/>